<dbReference type="PANTHER" id="PTHR13620">
    <property type="entry name" value="3-5 EXONUCLEASE"/>
    <property type="match status" value="1"/>
</dbReference>
<dbReference type="STRING" id="564608.C1N185"/>
<evidence type="ECO:0000256" key="7">
    <source>
        <dbReference type="ARBA" id="ARBA00023242"/>
    </source>
</evidence>
<evidence type="ECO:0000313" key="12">
    <source>
        <dbReference type="Proteomes" id="UP000001876"/>
    </source>
</evidence>
<evidence type="ECO:0000313" key="11">
    <source>
        <dbReference type="EMBL" id="EEH54153.1"/>
    </source>
</evidence>
<evidence type="ECO:0000256" key="5">
    <source>
        <dbReference type="ARBA" id="ARBA00022839"/>
    </source>
</evidence>
<comment type="subcellular location">
    <subcellularLocation>
        <location evidence="1">Nucleus</location>
    </subcellularLocation>
</comment>
<keyword evidence="7" id="KW-0539">Nucleus</keyword>
<dbReference type="PANTHER" id="PTHR13620:SF109">
    <property type="entry name" value="3'-5' EXONUCLEASE"/>
    <property type="match status" value="1"/>
</dbReference>
<dbReference type="OrthoDB" id="1920326at2759"/>
<keyword evidence="5" id="KW-0269">Exonuclease</keyword>
<dbReference type="eggNOG" id="KOG4373">
    <property type="taxonomic scope" value="Eukaryota"/>
</dbReference>
<evidence type="ECO:0000256" key="6">
    <source>
        <dbReference type="ARBA" id="ARBA00022842"/>
    </source>
</evidence>
<dbReference type="OMA" id="DECNFIC"/>
<organism evidence="12">
    <name type="scientific">Micromonas pusilla (strain CCMP1545)</name>
    <name type="common">Picoplanktonic green alga</name>
    <dbReference type="NCBI Taxonomy" id="564608"/>
    <lineage>
        <taxon>Eukaryota</taxon>
        <taxon>Viridiplantae</taxon>
        <taxon>Chlorophyta</taxon>
        <taxon>Mamiellophyceae</taxon>
        <taxon>Mamiellales</taxon>
        <taxon>Mamiellaceae</taxon>
        <taxon>Micromonas</taxon>
    </lineage>
</organism>
<dbReference type="RefSeq" id="XP_003061523.1">
    <property type="nucleotide sequence ID" value="XM_003061477.1"/>
</dbReference>
<reference evidence="11 12" key="1">
    <citation type="journal article" date="2009" name="Science">
        <title>Green evolution and dynamic adaptations revealed by genomes of the marine picoeukaryotes Micromonas.</title>
        <authorList>
            <person name="Worden A.Z."/>
            <person name="Lee J.H."/>
            <person name="Mock T."/>
            <person name="Rouze P."/>
            <person name="Simmons M.P."/>
            <person name="Aerts A.L."/>
            <person name="Allen A.E."/>
            <person name="Cuvelier M.L."/>
            <person name="Derelle E."/>
            <person name="Everett M.V."/>
            <person name="Foulon E."/>
            <person name="Grimwood J."/>
            <person name="Gundlach H."/>
            <person name="Henrissat B."/>
            <person name="Napoli C."/>
            <person name="McDonald S.M."/>
            <person name="Parker M.S."/>
            <person name="Rombauts S."/>
            <person name="Salamov A."/>
            <person name="Von Dassow P."/>
            <person name="Badger J.H."/>
            <person name="Coutinho P.M."/>
            <person name="Demir E."/>
            <person name="Dubchak I."/>
            <person name="Gentemann C."/>
            <person name="Eikrem W."/>
            <person name="Gready J.E."/>
            <person name="John U."/>
            <person name="Lanier W."/>
            <person name="Lindquist E.A."/>
            <person name="Lucas S."/>
            <person name="Mayer K.F."/>
            <person name="Moreau H."/>
            <person name="Not F."/>
            <person name="Otillar R."/>
            <person name="Panaud O."/>
            <person name="Pangilinan J."/>
            <person name="Paulsen I."/>
            <person name="Piegu B."/>
            <person name="Poliakov A."/>
            <person name="Robbens S."/>
            <person name="Schmutz J."/>
            <person name="Toulza E."/>
            <person name="Wyss T."/>
            <person name="Zelensky A."/>
            <person name="Zhou K."/>
            <person name="Armbrust E.V."/>
            <person name="Bhattacharya D."/>
            <person name="Goodenough U.W."/>
            <person name="Van de Peer Y."/>
            <person name="Grigoriev I.V."/>
        </authorList>
    </citation>
    <scope>NUCLEOTIDE SEQUENCE [LARGE SCALE GENOMIC DNA]</scope>
    <source>
        <strain evidence="11 12">CCMP1545</strain>
    </source>
</reference>
<dbReference type="SUPFAM" id="SSF53098">
    <property type="entry name" value="Ribonuclease H-like"/>
    <property type="match status" value="1"/>
</dbReference>
<dbReference type="GO" id="GO:0046872">
    <property type="term" value="F:metal ion binding"/>
    <property type="evidence" value="ECO:0007669"/>
    <property type="project" value="UniProtKB-KW"/>
</dbReference>
<accession>C1N185</accession>
<evidence type="ECO:0000256" key="3">
    <source>
        <dbReference type="ARBA" id="ARBA00022723"/>
    </source>
</evidence>
<dbReference type="Proteomes" id="UP000001876">
    <property type="component" value="Unassembled WGS sequence"/>
</dbReference>
<dbReference type="Gene3D" id="3.30.420.10">
    <property type="entry name" value="Ribonuclease H-like superfamily/Ribonuclease H"/>
    <property type="match status" value="1"/>
</dbReference>
<protein>
    <recommendedName>
        <fullName evidence="8">3'-5' exonuclease</fullName>
    </recommendedName>
    <alternativeName>
        <fullName evidence="9">Werner Syndrome-like exonuclease</fullName>
    </alternativeName>
</protein>
<keyword evidence="3" id="KW-0479">Metal-binding</keyword>
<evidence type="ECO:0000256" key="4">
    <source>
        <dbReference type="ARBA" id="ARBA00022801"/>
    </source>
</evidence>
<dbReference type="GO" id="GO:0005634">
    <property type="term" value="C:nucleus"/>
    <property type="evidence" value="ECO:0007669"/>
    <property type="project" value="UniProtKB-SubCell"/>
</dbReference>
<name>C1N185_MICPC</name>
<keyword evidence="4" id="KW-0378">Hydrolase</keyword>
<dbReference type="GO" id="GO:0008408">
    <property type="term" value="F:3'-5' exonuclease activity"/>
    <property type="evidence" value="ECO:0007669"/>
    <property type="project" value="InterPro"/>
</dbReference>
<proteinExistence type="predicted"/>
<dbReference type="GO" id="GO:0003676">
    <property type="term" value="F:nucleic acid binding"/>
    <property type="evidence" value="ECO:0007669"/>
    <property type="project" value="InterPro"/>
</dbReference>
<dbReference type="KEGG" id="mpp:MICPUCDRAFT_6434"/>
<feature type="non-terminal residue" evidence="11">
    <location>
        <position position="1"/>
    </location>
</feature>
<evidence type="ECO:0000259" key="10">
    <source>
        <dbReference type="Pfam" id="PF01612"/>
    </source>
</evidence>
<keyword evidence="12" id="KW-1185">Reference proteome</keyword>
<sequence>VVGWDLEWVVTFKAGRGERPTSLVQLCCEGKRPAKPVCILLRLCRAGGMTPALRAFFEDPSIKKVGVQARGDAHKITRDFAFHVAGVIELKAHAAERTSSDAAKGPRAFSLAALVEWTLGRALPKTNSARISDWEAPVLSEEQQRYAALDAFAGLKVYQAL</sequence>
<dbReference type="InterPro" id="IPR036397">
    <property type="entry name" value="RNaseH_sf"/>
</dbReference>
<dbReference type="CDD" id="cd06141">
    <property type="entry name" value="WRN_exo"/>
    <property type="match status" value="1"/>
</dbReference>
<gene>
    <name evidence="11" type="ORF">MICPUCDRAFT_6434</name>
</gene>
<evidence type="ECO:0000256" key="8">
    <source>
        <dbReference type="ARBA" id="ARBA00040531"/>
    </source>
</evidence>
<feature type="domain" description="3'-5' exonuclease" evidence="10">
    <location>
        <begin position="2"/>
        <end position="161"/>
    </location>
</feature>
<dbReference type="GeneID" id="9686963"/>
<evidence type="ECO:0000256" key="2">
    <source>
        <dbReference type="ARBA" id="ARBA00022722"/>
    </source>
</evidence>
<dbReference type="InterPro" id="IPR002562">
    <property type="entry name" value="3'-5'_exonuclease_dom"/>
</dbReference>
<feature type="non-terminal residue" evidence="11">
    <location>
        <position position="161"/>
    </location>
</feature>
<evidence type="ECO:0000256" key="9">
    <source>
        <dbReference type="ARBA" id="ARBA00042761"/>
    </source>
</evidence>
<dbReference type="AlphaFoldDB" id="C1N185"/>
<dbReference type="InterPro" id="IPR051132">
    <property type="entry name" value="3-5_Exonuclease_domain"/>
</dbReference>
<dbReference type="Pfam" id="PF01612">
    <property type="entry name" value="DNA_pol_A_exo1"/>
    <property type="match status" value="1"/>
</dbReference>
<dbReference type="GO" id="GO:0006139">
    <property type="term" value="P:nucleobase-containing compound metabolic process"/>
    <property type="evidence" value="ECO:0007669"/>
    <property type="project" value="InterPro"/>
</dbReference>
<keyword evidence="2" id="KW-0540">Nuclease</keyword>
<dbReference type="EMBL" id="GG663744">
    <property type="protein sequence ID" value="EEH54153.1"/>
    <property type="molecule type" value="Genomic_DNA"/>
</dbReference>
<dbReference type="InterPro" id="IPR012337">
    <property type="entry name" value="RNaseH-like_sf"/>
</dbReference>
<keyword evidence="6" id="KW-0460">Magnesium</keyword>
<evidence type="ECO:0000256" key="1">
    <source>
        <dbReference type="ARBA" id="ARBA00004123"/>
    </source>
</evidence>